<evidence type="ECO:0000259" key="1">
    <source>
        <dbReference type="Pfam" id="PF14021"/>
    </source>
</evidence>
<feature type="domain" description="TNT" evidence="1">
    <location>
        <begin position="575"/>
        <end position="667"/>
    </location>
</feature>
<gene>
    <name evidence="2" type="ORF">IW256_007380</name>
</gene>
<dbReference type="InterPro" id="IPR025331">
    <property type="entry name" value="TNT"/>
</dbReference>
<sequence>MTLTNEEIRERLDEIAEVVEGLLPPRWRDARLDYHALGSFESGELTCHGFWPGPALPRSGVFELLRDLRRDFYGPENGTWMTLRLHLDADEGWGVETDLLEDFRWKAEATAADCARELAEFPRPWSLVPGWMARLANAQRDADAFDPETILRRPRPEGALLGEGNEDYFERARATLADFMPAGLERLRIGRLEEGCWSVAPAGYSWVAVRYSGGRCDPVVAFPDARAALVHAAARIMAEAGMSIDSALLRAAGVLEKRHVAGADAWILGEAGNEMSRLTAHSPRPREGEAGAEPALALAALSGRPGEYFVCRPGPPPEEDYITARKVFELALARELPSIRRWGRGGSLSVIRDPGRVVTGPVESIVEVGLPQPERDLVPELAPESPLMFAWARRALRDVVGDRAEDFLVGRVAPGCWSVVRGEQGWLVVGPGGDGSEGGGGAEIVAFETALPAVADAMAGVMAASRLALTSGLLELAGLAATDRSGGRFWKPGSVARKIEEAGGGRGGPRSGGPGLALNGIEKRELGYFVFLPEPPPDDGPFVAVHEIYAYAAAAMLPEPPRRDAGSPDEGGVDLPAGTVLDGYGGHDQVFLFTPQTPFHRRGHLGGLGAYEHHTYRVQRPIRVYQGLPVAGGPLPAPKGDAENTERGYYLVDSIAELLKSGVLAEISGDGR</sequence>
<reference evidence="2" key="1">
    <citation type="submission" date="2020-11" db="EMBL/GenBank/DDBJ databases">
        <title>Sequencing the genomes of 1000 actinobacteria strains.</title>
        <authorList>
            <person name="Klenk H.-P."/>
        </authorList>
    </citation>
    <scope>NUCLEOTIDE SEQUENCE</scope>
    <source>
        <strain evidence="2">DSM 43175</strain>
    </source>
</reference>
<protein>
    <recommendedName>
        <fullName evidence="1">TNT domain-containing protein</fullName>
    </recommendedName>
</protein>
<dbReference type="Pfam" id="PF14021">
    <property type="entry name" value="TNT"/>
    <property type="match status" value="1"/>
</dbReference>
<name>A0A931DSS1_9ACTN</name>
<dbReference type="InterPro" id="IPR036170">
    <property type="entry name" value="YezG-like_sf"/>
</dbReference>
<dbReference type="Proteomes" id="UP000614047">
    <property type="component" value="Unassembled WGS sequence"/>
</dbReference>
<dbReference type="SUPFAM" id="SSF160424">
    <property type="entry name" value="BH3703-like"/>
    <property type="match status" value="1"/>
</dbReference>
<comment type="caution">
    <text evidence="2">The sequence shown here is derived from an EMBL/GenBank/DDBJ whole genome shotgun (WGS) entry which is preliminary data.</text>
</comment>
<dbReference type="AlphaFoldDB" id="A0A931DSS1"/>
<evidence type="ECO:0000313" key="3">
    <source>
        <dbReference type="Proteomes" id="UP000614047"/>
    </source>
</evidence>
<dbReference type="EMBL" id="JADOUA010000001">
    <property type="protein sequence ID" value="MBG6093267.1"/>
    <property type="molecule type" value="Genomic_DNA"/>
</dbReference>
<evidence type="ECO:0000313" key="2">
    <source>
        <dbReference type="EMBL" id="MBG6093267.1"/>
    </source>
</evidence>
<organism evidence="2 3">
    <name type="scientific">Actinomadura viridis</name>
    <dbReference type="NCBI Taxonomy" id="58110"/>
    <lineage>
        <taxon>Bacteria</taxon>
        <taxon>Bacillati</taxon>
        <taxon>Actinomycetota</taxon>
        <taxon>Actinomycetes</taxon>
        <taxon>Streptosporangiales</taxon>
        <taxon>Thermomonosporaceae</taxon>
        <taxon>Actinomadura</taxon>
    </lineage>
</organism>
<accession>A0A931DSS1</accession>
<keyword evidence="3" id="KW-1185">Reference proteome</keyword>
<proteinExistence type="predicted"/>
<dbReference type="RefSeq" id="WP_197015352.1">
    <property type="nucleotide sequence ID" value="NZ_BAABES010000015.1"/>
</dbReference>
<dbReference type="GO" id="GO:0050135">
    <property type="term" value="F:NADP+ nucleosidase activity"/>
    <property type="evidence" value="ECO:0007669"/>
    <property type="project" value="InterPro"/>
</dbReference>